<sequence>MVKQEYFSSEYLGYINFAFLFFYGIDISCLGQYGDRMNLRVFILAGTFTTSIVFKIIGVMIEIQEKKNYFYSQQLVCYRQKNNSFGLFCCKFQYWNIFGDIYSGSMIGRDHLPLYAPVYLAAVSLLIINFLNVFFLQNAPSANIKKQMLEEYEKNKTNQFKVNNQQLTIAMIEKKIGHNLNTLQEENKNEDVYQPPLKIYQQYEQLNFITAWFVPNVAFSALALVCVKAVYYILISGFLLILIQKMFLMLLGLLLKLIWDLFLEELQCVQMDFILIKELQYFHF</sequence>
<dbReference type="Proteomes" id="UP000692954">
    <property type="component" value="Unassembled WGS sequence"/>
</dbReference>
<gene>
    <name evidence="6" type="ORF">PSON_ATCC_30995.1.T2310010</name>
</gene>
<feature type="transmembrane region" description="Helical" evidence="5">
    <location>
        <begin position="231"/>
        <end position="255"/>
    </location>
</feature>
<evidence type="ECO:0000256" key="3">
    <source>
        <dbReference type="ARBA" id="ARBA00022989"/>
    </source>
</evidence>
<reference evidence="6" key="1">
    <citation type="submission" date="2021-01" db="EMBL/GenBank/DDBJ databases">
        <authorList>
            <consortium name="Genoscope - CEA"/>
            <person name="William W."/>
        </authorList>
    </citation>
    <scope>NUCLEOTIDE SEQUENCE</scope>
</reference>
<dbReference type="PANTHER" id="PTHR43184">
    <property type="entry name" value="MAJOR FACILITATOR SUPERFAMILY TRANSPORTER 16, ISOFORM B"/>
    <property type="match status" value="1"/>
</dbReference>
<evidence type="ECO:0000256" key="1">
    <source>
        <dbReference type="ARBA" id="ARBA00004141"/>
    </source>
</evidence>
<name>A0A8S1RR47_9CILI</name>
<dbReference type="OrthoDB" id="3639251at2759"/>
<dbReference type="AlphaFoldDB" id="A0A8S1RR47"/>
<proteinExistence type="predicted"/>
<dbReference type="EMBL" id="CAJJDN010000231">
    <property type="protein sequence ID" value="CAD8129579.1"/>
    <property type="molecule type" value="Genomic_DNA"/>
</dbReference>
<evidence type="ECO:0000256" key="2">
    <source>
        <dbReference type="ARBA" id="ARBA00022692"/>
    </source>
</evidence>
<dbReference type="PANTHER" id="PTHR43184:SF12">
    <property type="entry name" value="SUGAR PHOSPHATE EXCHANGER 3"/>
    <property type="match status" value="1"/>
</dbReference>
<keyword evidence="2 5" id="KW-0812">Transmembrane</keyword>
<dbReference type="GO" id="GO:0005789">
    <property type="term" value="C:endoplasmic reticulum membrane"/>
    <property type="evidence" value="ECO:0007669"/>
    <property type="project" value="TreeGrafter"/>
</dbReference>
<organism evidence="6 7">
    <name type="scientific">Paramecium sonneborni</name>
    <dbReference type="NCBI Taxonomy" id="65129"/>
    <lineage>
        <taxon>Eukaryota</taxon>
        <taxon>Sar</taxon>
        <taxon>Alveolata</taxon>
        <taxon>Ciliophora</taxon>
        <taxon>Intramacronucleata</taxon>
        <taxon>Oligohymenophorea</taxon>
        <taxon>Peniculida</taxon>
        <taxon>Parameciidae</taxon>
        <taxon>Paramecium</taxon>
    </lineage>
</organism>
<evidence type="ECO:0000313" key="7">
    <source>
        <dbReference type="Proteomes" id="UP000692954"/>
    </source>
</evidence>
<evidence type="ECO:0000256" key="5">
    <source>
        <dbReference type="SAM" id="Phobius"/>
    </source>
</evidence>
<accession>A0A8S1RR47</accession>
<comment type="caution">
    <text evidence="6">The sequence shown here is derived from an EMBL/GenBank/DDBJ whole genome shotgun (WGS) entry which is preliminary data.</text>
</comment>
<protein>
    <submittedName>
        <fullName evidence="6">Uncharacterized protein</fullName>
    </submittedName>
</protein>
<comment type="subcellular location">
    <subcellularLocation>
        <location evidence="1">Membrane</location>
        <topology evidence="1">Multi-pass membrane protein</topology>
    </subcellularLocation>
</comment>
<keyword evidence="7" id="KW-1185">Reference proteome</keyword>
<keyword evidence="4 5" id="KW-0472">Membrane</keyword>
<feature type="transmembrane region" description="Helical" evidence="5">
    <location>
        <begin position="206"/>
        <end position="225"/>
    </location>
</feature>
<feature type="transmembrane region" description="Helical" evidence="5">
    <location>
        <begin position="114"/>
        <end position="136"/>
    </location>
</feature>
<evidence type="ECO:0000313" key="6">
    <source>
        <dbReference type="EMBL" id="CAD8129579.1"/>
    </source>
</evidence>
<evidence type="ECO:0000256" key="4">
    <source>
        <dbReference type="ARBA" id="ARBA00023136"/>
    </source>
</evidence>
<feature type="transmembrane region" description="Helical" evidence="5">
    <location>
        <begin position="12"/>
        <end position="29"/>
    </location>
</feature>
<keyword evidence="3 5" id="KW-1133">Transmembrane helix</keyword>
<feature type="transmembrane region" description="Helical" evidence="5">
    <location>
        <begin position="41"/>
        <end position="61"/>
    </location>
</feature>